<sequence length="255" mass="30190">MLDKKTTALIISVLLLITLTSCGTSDELSEEKLKMNQYLLERYGQEFVVNDINYTYDYFGSPKMIKAIAHSKEYPELKFEIKKYADGRIWKEAGMDVYYNESFIWSLWSKQAETKMDGLMSKSYFRTIISFPPHDIYPNIYGKAMDLTNAKKMFKNKISLDIYCAFFDDRKEDSLDKILSIINAYKDYDYHKISLVVAYFDGHYQKSIEKNFNKYMNSMDPDYKKTITKEYRINDIKNVNSLEQLEEYAFRRQGL</sequence>
<keyword evidence="1" id="KW-0732">Signal</keyword>
<organism evidence="2 3">
    <name type="scientific">Heliophilum fasciatum</name>
    <dbReference type="NCBI Taxonomy" id="35700"/>
    <lineage>
        <taxon>Bacteria</taxon>
        <taxon>Bacillati</taxon>
        <taxon>Bacillota</taxon>
        <taxon>Clostridia</taxon>
        <taxon>Eubacteriales</taxon>
        <taxon>Heliobacteriaceae</taxon>
        <taxon>Heliophilum</taxon>
    </lineage>
</organism>
<accession>A0A4R2QVA1</accession>
<proteinExistence type="predicted"/>
<reference evidence="2 3" key="1">
    <citation type="submission" date="2019-03" db="EMBL/GenBank/DDBJ databases">
        <title>Genomic Encyclopedia of Type Strains, Phase IV (KMG-IV): sequencing the most valuable type-strain genomes for metagenomic binning, comparative biology and taxonomic classification.</title>
        <authorList>
            <person name="Goeker M."/>
        </authorList>
    </citation>
    <scope>NUCLEOTIDE SEQUENCE [LARGE SCALE GENOMIC DNA]</scope>
    <source>
        <strain evidence="2 3">DSM 11170</strain>
    </source>
</reference>
<evidence type="ECO:0000313" key="3">
    <source>
        <dbReference type="Proteomes" id="UP000294813"/>
    </source>
</evidence>
<comment type="caution">
    <text evidence="2">The sequence shown here is derived from an EMBL/GenBank/DDBJ whole genome shotgun (WGS) entry which is preliminary data.</text>
</comment>
<evidence type="ECO:0000256" key="1">
    <source>
        <dbReference type="SAM" id="SignalP"/>
    </source>
</evidence>
<dbReference type="RefSeq" id="WP_131921190.1">
    <property type="nucleotide sequence ID" value="NZ_JAOQNU010000069.1"/>
</dbReference>
<dbReference type="OrthoDB" id="2585693at2"/>
<feature type="signal peptide" evidence="1">
    <location>
        <begin position="1"/>
        <end position="23"/>
    </location>
</feature>
<evidence type="ECO:0000313" key="2">
    <source>
        <dbReference type="EMBL" id="TCP53960.1"/>
    </source>
</evidence>
<dbReference type="PROSITE" id="PS51257">
    <property type="entry name" value="PROKAR_LIPOPROTEIN"/>
    <property type="match status" value="1"/>
</dbReference>
<dbReference type="Proteomes" id="UP000294813">
    <property type="component" value="Unassembled WGS sequence"/>
</dbReference>
<keyword evidence="3" id="KW-1185">Reference proteome</keyword>
<name>A0A4R2QVA1_9FIRM</name>
<feature type="chain" id="PRO_5039279592" evidence="1">
    <location>
        <begin position="24"/>
        <end position="255"/>
    </location>
</feature>
<dbReference type="AlphaFoldDB" id="A0A4R2QVA1"/>
<dbReference type="EMBL" id="SLXT01000067">
    <property type="protein sequence ID" value="TCP53960.1"/>
    <property type="molecule type" value="Genomic_DNA"/>
</dbReference>
<gene>
    <name evidence="2" type="ORF">EDD73_1672</name>
</gene>
<protein>
    <submittedName>
        <fullName evidence="2">Uncharacterized protein</fullName>
    </submittedName>
</protein>